<protein>
    <recommendedName>
        <fullName evidence="9">Max-binding protein MNT</fullName>
    </recommendedName>
    <alternativeName>
        <fullName evidence="10">Myc antagonist MNT</fullName>
    </alternativeName>
</protein>
<dbReference type="PANTHER" id="PTHR11969:SF99">
    <property type="entry name" value="MAX-BINDING PROTEIN MNT"/>
    <property type="match status" value="1"/>
</dbReference>
<evidence type="ECO:0000313" key="14">
    <source>
        <dbReference type="Proteomes" id="UP001054945"/>
    </source>
</evidence>
<keyword evidence="2" id="KW-0678">Repressor</keyword>
<dbReference type="Pfam" id="PF00010">
    <property type="entry name" value="HLH"/>
    <property type="match status" value="1"/>
</dbReference>
<dbReference type="EMBL" id="BPLR01013702">
    <property type="protein sequence ID" value="GIY63074.1"/>
    <property type="molecule type" value="Genomic_DNA"/>
</dbReference>
<evidence type="ECO:0000256" key="10">
    <source>
        <dbReference type="ARBA" id="ARBA00083368"/>
    </source>
</evidence>
<dbReference type="SMART" id="SM00353">
    <property type="entry name" value="HLH"/>
    <property type="match status" value="1"/>
</dbReference>
<organism evidence="13 14">
    <name type="scientific">Caerostris extrusa</name>
    <name type="common">Bark spider</name>
    <name type="synonym">Caerostris bankana</name>
    <dbReference type="NCBI Taxonomy" id="172846"/>
    <lineage>
        <taxon>Eukaryota</taxon>
        <taxon>Metazoa</taxon>
        <taxon>Ecdysozoa</taxon>
        <taxon>Arthropoda</taxon>
        <taxon>Chelicerata</taxon>
        <taxon>Arachnida</taxon>
        <taxon>Araneae</taxon>
        <taxon>Araneomorphae</taxon>
        <taxon>Entelegynae</taxon>
        <taxon>Araneoidea</taxon>
        <taxon>Araneidae</taxon>
        <taxon>Caerostris</taxon>
    </lineage>
</organism>
<dbReference type="GO" id="GO:0046983">
    <property type="term" value="F:protein dimerization activity"/>
    <property type="evidence" value="ECO:0007669"/>
    <property type="project" value="InterPro"/>
</dbReference>
<accession>A0AAV4UZL4</accession>
<dbReference type="GO" id="GO:0005634">
    <property type="term" value="C:nucleus"/>
    <property type="evidence" value="ECO:0007669"/>
    <property type="project" value="UniProtKB-SubCell"/>
</dbReference>
<evidence type="ECO:0000313" key="13">
    <source>
        <dbReference type="EMBL" id="GIY63074.1"/>
    </source>
</evidence>
<sequence length="247" mass="27680">MSLLMLAQAADFVEYQKDCKARGEDPVDHNTFSKLCAANPDGLHNLFQQPIEPRKTQPTPTSHSSPEDSRERRRSSSGLGKESSLEHPGITREVHNKLEKNRRAHLKECFEILRKTLPNLDDRKTSNLSILRNAHRYIQTLKRKERDSEHELEQVNNYTVPDEEDDNETTTTASECGSLNDFDDNEEQNSAALNSSISSNFANSSSSSTASSVLVGPISSVSASLDFLSWKVEKMSRSVQKIRCDGL</sequence>
<comment type="caution">
    <text evidence="13">The sequence shown here is derived from an EMBL/GenBank/DDBJ whole genome shotgun (WGS) entry which is preliminary data.</text>
</comment>
<dbReference type="GO" id="GO:0000981">
    <property type="term" value="F:DNA-binding transcription factor activity, RNA polymerase II-specific"/>
    <property type="evidence" value="ECO:0007669"/>
    <property type="project" value="TreeGrafter"/>
</dbReference>
<reference evidence="13 14" key="1">
    <citation type="submission" date="2021-06" db="EMBL/GenBank/DDBJ databases">
        <title>Caerostris extrusa draft genome.</title>
        <authorList>
            <person name="Kono N."/>
            <person name="Arakawa K."/>
        </authorList>
    </citation>
    <scope>NUCLEOTIDE SEQUENCE [LARGE SCALE GENOMIC DNA]</scope>
</reference>
<evidence type="ECO:0000256" key="1">
    <source>
        <dbReference type="ARBA" id="ARBA00004123"/>
    </source>
</evidence>
<feature type="compositionally biased region" description="Basic and acidic residues" evidence="11">
    <location>
        <begin position="142"/>
        <end position="153"/>
    </location>
</feature>
<comment type="function">
    <text evidence="7">Binds DNA as a heterodimer with MAX and represses transcription. Binds to the canonical E box sequence 5'-CACGTG-3' and, with higher affinity, to 5'-CACGCG-3'.</text>
</comment>
<evidence type="ECO:0000256" key="3">
    <source>
        <dbReference type="ARBA" id="ARBA00023015"/>
    </source>
</evidence>
<evidence type="ECO:0000256" key="9">
    <source>
        <dbReference type="ARBA" id="ARBA00070444"/>
    </source>
</evidence>
<keyword evidence="5" id="KW-0804">Transcription</keyword>
<dbReference type="InterPro" id="IPR036638">
    <property type="entry name" value="HLH_DNA-bd_sf"/>
</dbReference>
<evidence type="ECO:0000256" key="6">
    <source>
        <dbReference type="ARBA" id="ARBA00023242"/>
    </source>
</evidence>
<evidence type="ECO:0000256" key="8">
    <source>
        <dbReference type="ARBA" id="ARBA00062701"/>
    </source>
</evidence>
<evidence type="ECO:0000256" key="2">
    <source>
        <dbReference type="ARBA" id="ARBA00022491"/>
    </source>
</evidence>
<proteinExistence type="predicted"/>
<evidence type="ECO:0000256" key="7">
    <source>
        <dbReference type="ARBA" id="ARBA00057176"/>
    </source>
</evidence>
<name>A0AAV4UZL4_CAEEX</name>
<dbReference type="PANTHER" id="PTHR11969">
    <property type="entry name" value="MAX DIMERIZATION, MAD"/>
    <property type="match status" value="1"/>
</dbReference>
<evidence type="ECO:0000259" key="12">
    <source>
        <dbReference type="PROSITE" id="PS50888"/>
    </source>
</evidence>
<dbReference type="SUPFAM" id="SSF47459">
    <property type="entry name" value="HLH, helix-loop-helix DNA-binding domain"/>
    <property type="match status" value="1"/>
</dbReference>
<evidence type="ECO:0000256" key="5">
    <source>
        <dbReference type="ARBA" id="ARBA00023163"/>
    </source>
</evidence>
<dbReference type="AlphaFoldDB" id="A0AAV4UZL4"/>
<feature type="region of interest" description="Disordered" evidence="11">
    <location>
        <begin position="142"/>
        <end position="185"/>
    </location>
</feature>
<dbReference type="Proteomes" id="UP001054945">
    <property type="component" value="Unassembled WGS sequence"/>
</dbReference>
<evidence type="ECO:0000256" key="11">
    <source>
        <dbReference type="SAM" id="MobiDB-lite"/>
    </source>
</evidence>
<feature type="compositionally biased region" description="Basic and acidic residues" evidence="11">
    <location>
        <begin position="83"/>
        <end position="96"/>
    </location>
</feature>
<dbReference type="GO" id="GO:0000978">
    <property type="term" value="F:RNA polymerase II cis-regulatory region sequence-specific DNA binding"/>
    <property type="evidence" value="ECO:0007669"/>
    <property type="project" value="TreeGrafter"/>
</dbReference>
<feature type="region of interest" description="Disordered" evidence="11">
    <location>
        <begin position="43"/>
        <end position="96"/>
    </location>
</feature>
<dbReference type="InterPro" id="IPR011598">
    <property type="entry name" value="bHLH_dom"/>
</dbReference>
<gene>
    <name evidence="13" type="primary">mnt</name>
    <name evidence="13" type="ORF">CEXT_732371</name>
</gene>
<keyword evidence="6" id="KW-0539">Nucleus</keyword>
<comment type="subunit">
    <text evidence="8">Efficient DNA binding requires dimerization with another bHLH protein. Binds DNA as a homodimer or a heterodimer with MAX.</text>
</comment>
<feature type="domain" description="BHLH" evidence="12">
    <location>
        <begin position="90"/>
        <end position="141"/>
    </location>
</feature>
<comment type="subcellular location">
    <subcellularLocation>
        <location evidence="1">Nucleus</location>
    </subcellularLocation>
</comment>
<dbReference type="Gene3D" id="4.10.280.10">
    <property type="entry name" value="Helix-loop-helix DNA-binding domain"/>
    <property type="match status" value="1"/>
</dbReference>
<keyword evidence="4" id="KW-0238">DNA-binding</keyword>
<keyword evidence="3" id="KW-0805">Transcription regulation</keyword>
<dbReference type="PROSITE" id="PS50888">
    <property type="entry name" value="BHLH"/>
    <property type="match status" value="1"/>
</dbReference>
<keyword evidence="14" id="KW-1185">Reference proteome</keyword>
<dbReference type="FunFam" id="4.10.280.10:FF:000034">
    <property type="entry name" value="MAX network transcriptional repressor"/>
    <property type="match status" value="1"/>
</dbReference>
<evidence type="ECO:0000256" key="4">
    <source>
        <dbReference type="ARBA" id="ARBA00023125"/>
    </source>
</evidence>